<accession>A0A5N6N1S5</accession>
<dbReference type="Proteomes" id="UP000326396">
    <property type="component" value="Linkage Group LG3"/>
</dbReference>
<organism evidence="1 2">
    <name type="scientific">Mikania micrantha</name>
    <name type="common">bitter vine</name>
    <dbReference type="NCBI Taxonomy" id="192012"/>
    <lineage>
        <taxon>Eukaryota</taxon>
        <taxon>Viridiplantae</taxon>
        <taxon>Streptophyta</taxon>
        <taxon>Embryophyta</taxon>
        <taxon>Tracheophyta</taxon>
        <taxon>Spermatophyta</taxon>
        <taxon>Magnoliopsida</taxon>
        <taxon>eudicotyledons</taxon>
        <taxon>Gunneridae</taxon>
        <taxon>Pentapetalae</taxon>
        <taxon>asterids</taxon>
        <taxon>campanulids</taxon>
        <taxon>Asterales</taxon>
        <taxon>Asteraceae</taxon>
        <taxon>Asteroideae</taxon>
        <taxon>Heliantheae alliance</taxon>
        <taxon>Eupatorieae</taxon>
        <taxon>Mikania</taxon>
    </lineage>
</organism>
<evidence type="ECO:0000313" key="2">
    <source>
        <dbReference type="Proteomes" id="UP000326396"/>
    </source>
</evidence>
<proteinExistence type="predicted"/>
<protein>
    <submittedName>
        <fullName evidence="1">Uncharacterized protein</fullName>
    </submittedName>
</protein>
<reference evidence="1 2" key="1">
    <citation type="submission" date="2019-05" db="EMBL/GenBank/DDBJ databases">
        <title>Mikania micrantha, genome provides insights into the molecular mechanism of rapid growth.</title>
        <authorList>
            <person name="Liu B."/>
        </authorList>
    </citation>
    <scope>NUCLEOTIDE SEQUENCE [LARGE SCALE GENOMIC DNA]</scope>
    <source>
        <strain evidence="1">NLD-2019</strain>
        <tissue evidence="1">Leaf</tissue>
    </source>
</reference>
<name>A0A5N6N1S5_9ASTR</name>
<sequence>MSYHDRRCMDVVPEGKRTRILASAGKELAALLRTAKGCVSEVGQGYLLSQGITGKTRQGALVELYKASWVKAGSHGAVLYQVLNLYMGRSRPDPMELYYELFLVKLSTDVEVLPPSAITLRCMDVVPEGKRTRILASAGKELAALLRTAKGEEN</sequence>
<gene>
    <name evidence="1" type="ORF">E3N88_24393</name>
</gene>
<dbReference type="EMBL" id="SZYD01000013">
    <property type="protein sequence ID" value="KAD4384225.1"/>
    <property type="molecule type" value="Genomic_DNA"/>
</dbReference>
<comment type="caution">
    <text evidence="1">The sequence shown here is derived from an EMBL/GenBank/DDBJ whole genome shotgun (WGS) entry which is preliminary data.</text>
</comment>
<dbReference type="AlphaFoldDB" id="A0A5N6N1S5"/>
<keyword evidence="2" id="KW-1185">Reference proteome</keyword>
<evidence type="ECO:0000313" key="1">
    <source>
        <dbReference type="EMBL" id="KAD4384225.1"/>
    </source>
</evidence>